<comment type="caution">
    <text evidence="1">The sequence shown here is derived from an EMBL/GenBank/DDBJ whole genome shotgun (WGS) entry which is preliminary data.</text>
</comment>
<sequence length="123" mass="13572">PLQPTYFSNSYALNATLDFAVVKNISAAEAVAINALPSDHNPVWFEFLLLNVLPIPLRSLTTTNWNRFQDIISRNIPGNPAINSIRDIEEAIAKFECGINTAINLSSKTKSINTVSQIFPLLT</sequence>
<protein>
    <recommendedName>
        <fullName evidence="4">Endonuclease/exonuclease/phosphatase domain-containing protein</fullName>
    </recommendedName>
</protein>
<dbReference type="OrthoDB" id="412981at2759"/>
<evidence type="ECO:0000313" key="2">
    <source>
        <dbReference type="EMBL" id="GBN15956.1"/>
    </source>
</evidence>
<accession>A0A4Y2LMF2</accession>
<evidence type="ECO:0000313" key="3">
    <source>
        <dbReference type="Proteomes" id="UP000499080"/>
    </source>
</evidence>
<dbReference type="EMBL" id="BGPR01119501">
    <property type="protein sequence ID" value="GBN15956.1"/>
    <property type="molecule type" value="Genomic_DNA"/>
</dbReference>
<evidence type="ECO:0008006" key="4">
    <source>
        <dbReference type="Google" id="ProtNLM"/>
    </source>
</evidence>
<dbReference type="AlphaFoldDB" id="A0A4Y2LMF2"/>
<name>A0A4Y2LMF2_ARAVE</name>
<dbReference type="EMBL" id="BGPR01119459">
    <property type="protein sequence ID" value="GBN15812.1"/>
    <property type="molecule type" value="Genomic_DNA"/>
</dbReference>
<organism evidence="1 3">
    <name type="scientific">Araneus ventricosus</name>
    <name type="common">Orbweaver spider</name>
    <name type="synonym">Epeira ventricosa</name>
    <dbReference type="NCBI Taxonomy" id="182803"/>
    <lineage>
        <taxon>Eukaryota</taxon>
        <taxon>Metazoa</taxon>
        <taxon>Ecdysozoa</taxon>
        <taxon>Arthropoda</taxon>
        <taxon>Chelicerata</taxon>
        <taxon>Arachnida</taxon>
        <taxon>Araneae</taxon>
        <taxon>Araneomorphae</taxon>
        <taxon>Entelegynae</taxon>
        <taxon>Araneoidea</taxon>
        <taxon>Araneidae</taxon>
        <taxon>Araneus</taxon>
    </lineage>
</organism>
<gene>
    <name evidence="2" type="ORF">AVEN_205774_1</name>
    <name evidence="1" type="ORF">AVEN_96466_1</name>
</gene>
<proteinExistence type="predicted"/>
<feature type="non-terminal residue" evidence="1">
    <location>
        <position position="1"/>
    </location>
</feature>
<keyword evidence="3" id="KW-1185">Reference proteome</keyword>
<reference evidence="1 3" key="1">
    <citation type="journal article" date="2019" name="Sci. Rep.">
        <title>Orb-weaving spider Araneus ventricosus genome elucidates the spidroin gene catalogue.</title>
        <authorList>
            <person name="Kono N."/>
            <person name="Nakamura H."/>
            <person name="Ohtoshi R."/>
            <person name="Moran D.A.P."/>
            <person name="Shinohara A."/>
            <person name="Yoshida Y."/>
            <person name="Fujiwara M."/>
            <person name="Mori M."/>
            <person name="Tomita M."/>
            <person name="Arakawa K."/>
        </authorList>
    </citation>
    <scope>NUCLEOTIDE SEQUENCE [LARGE SCALE GENOMIC DNA]</scope>
</reference>
<evidence type="ECO:0000313" key="1">
    <source>
        <dbReference type="EMBL" id="GBN15812.1"/>
    </source>
</evidence>
<dbReference type="Proteomes" id="UP000499080">
    <property type="component" value="Unassembled WGS sequence"/>
</dbReference>